<protein>
    <submittedName>
        <fullName evidence="2">Uncharacterized protein</fullName>
    </submittedName>
</protein>
<reference evidence="3" key="1">
    <citation type="journal article" date="2023" name="Int. J. Syst. Evol. Microbiol.">
        <title>Mesoterricola silvestris gen. nov., sp. nov., Mesoterricola sediminis sp. nov., Geothrix oryzae sp. nov., Geothrix edaphica sp. nov., Geothrix rubra sp. nov., and Geothrix limicola sp. nov., six novel members of Acidobacteriota isolated from soils.</title>
        <authorList>
            <person name="Itoh H."/>
            <person name="Sugisawa Y."/>
            <person name="Mise K."/>
            <person name="Xu Z."/>
            <person name="Kuniyasu M."/>
            <person name="Ushijima N."/>
            <person name="Kawano K."/>
            <person name="Kobayashi E."/>
            <person name="Shiratori Y."/>
            <person name="Masuda Y."/>
            <person name="Senoo K."/>
        </authorList>
    </citation>
    <scope>NUCLEOTIDE SEQUENCE [LARGE SCALE GENOMIC DNA]</scope>
    <source>
        <strain evidence="3">W79</strain>
    </source>
</reference>
<gene>
    <name evidence="2" type="ORF">METEAL_22410</name>
</gene>
<evidence type="ECO:0000313" key="2">
    <source>
        <dbReference type="EMBL" id="BDU73067.1"/>
    </source>
</evidence>
<dbReference type="Proteomes" id="UP001238179">
    <property type="component" value="Chromosome"/>
</dbReference>
<accession>A0AA48GS97</accession>
<organism evidence="2 3">
    <name type="scientific">Mesoterricola silvestris</name>
    <dbReference type="NCBI Taxonomy" id="2927979"/>
    <lineage>
        <taxon>Bacteria</taxon>
        <taxon>Pseudomonadati</taxon>
        <taxon>Acidobacteriota</taxon>
        <taxon>Holophagae</taxon>
        <taxon>Holophagales</taxon>
        <taxon>Holophagaceae</taxon>
        <taxon>Mesoterricola</taxon>
    </lineage>
</organism>
<name>A0AA48GS97_9BACT</name>
<evidence type="ECO:0000256" key="1">
    <source>
        <dbReference type="SAM" id="MobiDB-lite"/>
    </source>
</evidence>
<sequence length="129" mass="12811">MTSVNSINNSTYLDKLLAAQTTDAPEGAAKANNAFADLFQSILDGTAQAESAPAAPGAGSAASDMNSLGQALASGNLSAAQLAFQSLQTHLDGPRGAHPPHPAPDAAQTSAAVPSTTPADLLNLLMGKS</sequence>
<dbReference type="EMBL" id="AP027080">
    <property type="protein sequence ID" value="BDU73067.1"/>
    <property type="molecule type" value="Genomic_DNA"/>
</dbReference>
<dbReference type="KEGG" id="msil:METEAL_22410"/>
<feature type="compositionally biased region" description="Polar residues" evidence="1">
    <location>
        <begin position="108"/>
        <end position="117"/>
    </location>
</feature>
<keyword evidence="3" id="KW-1185">Reference proteome</keyword>
<evidence type="ECO:0000313" key="3">
    <source>
        <dbReference type="Proteomes" id="UP001238179"/>
    </source>
</evidence>
<feature type="region of interest" description="Disordered" evidence="1">
    <location>
        <begin position="86"/>
        <end position="117"/>
    </location>
</feature>
<dbReference type="AlphaFoldDB" id="A0AA48GS97"/>
<proteinExistence type="predicted"/>
<dbReference type="RefSeq" id="WP_316411710.1">
    <property type="nucleotide sequence ID" value="NZ_AP027080.1"/>
</dbReference>